<dbReference type="GO" id="GO:0016020">
    <property type="term" value="C:membrane"/>
    <property type="evidence" value="ECO:0007669"/>
    <property type="project" value="UniProtKB-SubCell"/>
</dbReference>
<dbReference type="InterPro" id="IPR022764">
    <property type="entry name" value="Peptidase_S54_rhomboid_dom"/>
</dbReference>
<comment type="similarity">
    <text evidence="3">Belongs to the peptidase S54 family.</text>
</comment>
<dbReference type="InterPro" id="IPR035952">
    <property type="entry name" value="Rhomboid-like_sf"/>
</dbReference>
<dbReference type="Gene3D" id="1.20.1540.10">
    <property type="entry name" value="Rhomboid-like"/>
    <property type="match status" value="1"/>
</dbReference>
<name>A0A183CDB5_GLOPA</name>
<reference evidence="12" key="3">
    <citation type="submission" date="2016-06" db="UniProtKB">
        <authorList>
            <consortium name="WormBaseParasite"/>
        </authorList>
    </citation>
    <scope>IDENTIFICATION</scope>
</reference>
<dbReference type="InterPro" id="IPR050925">
    <property type="entry name" value="Rhomboid_protease_S54"/>
</dbReference>
<evidence type="ECO:0000256" key="1">
    <source>
        <dbReference type="ARBA" id="ARBA00000156"/>
    </source>
</evidence>
<feature type="transmembrane region" description="Helical" evidence="9">
    <location>
        <begin position="106"/>
        <end position="125"/>
    </location>
</feature>
<sequence length="396" mass="43907">TSGLFFTAAAVYDYKNAQPKLQSTSKLIWTLIGANVAVFLLWHVPTLMPTMLHYFTDSVTYKNLCLPMFLSMFSHHEFLHLLFNMLALENLAVGAIGLLGPTQFMAMYLSGGVFSALFSLCYTALVDSTSRGLGASGAISAVVGYVCAKLPDQLVHVVFVPMFESLFFRFRTSGFLFTTAAVYDYKNAQPKLQSTSKLIWTLIGAVAVFLSPLVPTMWYSVACCMFIGVSLCHHKAFMASASPPLSASGAICAVIGYVCAKLPDVLAHFIFLPMFPVFANSFLYGRLAVETVSLLCNPPSGAAAHVGGFLFGMYYADYGETCYRHLVNWVSGNERWRFADDNDFKQYDDERQQQNNAFSNGRPQQGRLLTEDEYRVQAQTFTQMELVARLPSNIGW</sequence>
<proteinExistence type="inferred from homology"/>
<dbReference type="PANTHER" id="PTHR43731:SF14">
    <property type="entry name" value="PRESENILIN-ASSOCIATED RHOMBOID-LIKE PROTEIN, MITOCHONDRIAL"/>
    <property type="match status" value="1"/>
</dbReference>
<keyword evidence="6" id="KW-0378">Hydrolase</keyword>
<accession>A0A183CDB5</accession>
<feature type="transmembrane region" description="Helical" evidence="9">
    <location>
        <begin position="265"/>
        <end position="284"/>
    </location>
</feature>
<reference evidence="11" key="1">
    <citation type="submission" date="2013-12" db="EMBL/GenBank/DDBJ databases">
        <authorList>
            <person name="Aslett M."/>
        </authorList>
    </citation>
    <scope>NUCLEOTIDE SEQUENCE [LARGE SCALE GENOMIC DNA]</scope>
    <source>
        <strain evidence="11">Lindley</strain>
    </source>
</reference>
<keyword evidence="8 9" id="KW-0472">Membrane</keyword>
<evidence type="ECO:0000256" key="6">
    <source>
        <dbReference type="ARBA" id="ARBA00022801"/>
    </source>
</evidence>
<keyword evidence="5 9" id="KW-0812">Transmembrane</keyword>
<keyword evidence="11" id="KW-1185">Reference proteome</keyword>
<dbReference type="EC" id="3.4.21.105" evidence="4"/>
<evidence type="ECO:0000256" key="5">
    <source>
        <dbReference type="ARBA" id="ARBA00022692"/>
    </source>
</evidence>
<feature type="transmembrane region" description="Helical" evidence="9">
    <location>
        <begin position="198"/>
        <end position="231"/>
    </location>
</feature>
<evidence type="ECO:0000256" key="3">
    <source>
        <dbReference type="ARBA" id="ARBA00009045"/>
    </source>
</evidence>
<evidence type="ECO:0000256" key="4">
    <source>
        <dbReference type="ARBA" id="ARBA00013039"/>
    </source>
</evidence>
<feature type="transmembrane region" description="Helical" evidence="9">
    <location>
        <begin position="78"/>
        <end position="99"/>
    </location>
</feature>
<dbReference type="PANTHER" id="PTHR43731">
    <property type="entry name" value="RHOMBOID PROTEASE"/>
    <property type="match status" value="1"/>
</dbReference>
<dbReference type="Pfam" id="PF01694">
    <property type="entry name" value="Rhomboid"/>
    <property type="match status" value="2"/>
</dbReference>
<evidence type="ECO:0000313" key="11">
    <source>
        <dbReference type="Proteomes" id="UP000050741"/>
    </source>
</evidence>
<keyword evidence="7 9" id="KW-1133">Transmembrane helix</keyword>
<dbReference type="Proteomes" id="UP000050741">
    <property type="component" value="Unassembled WGS sequence"/>
</dbReference>
<dbReference type="SUPFAM" id="SSF144091">
    <property type="entry name" value="Rhomboid-like"/>
    <property type="match status" value="2"/>
</dbReference>
<protein>
    <recommendedName>
        <fullName evidence="4">rhomboid protease</fullName>
        <ecNumber evidence="4">3.4.21.105</ecNumber>
    </recommendedName>
</protein>
<feature type="transmembrane region" description="Helical" evidence="9">
    <location>
        <begin position="237"/>
        <end position="258"/>
    </location>
</feature>
<feature type="domain" description="Peptidase S54 rhomboid" evidence="10">
    <location>
        <begin position="68"/>
        <end position="163"/>
    </location>
</feature>
<feature type="domain" description="Peptidase S54 rhomboid" evidence="10">
    <location>
        <begin position="237"/>
        <end position="316"/>
    </location>
</feature>
<dbReference type="GO" id="GO:0006465">
    <property type="term" value="P:signal peptide processing"/>
    <property type="evidence" value="ECO:0007669"/>
    <property type="project" value="TreeGrafter"/>
</dbReference>
<comment type="subcellular location">
    <subcellularLocation>
        <location evidence="2">Membrane</location>
        <topology evidence="2">Multi-pass membrane protein</topology>
    </subcellularLocation>
</comment>
<feature type="transmembrane region" description="Helical" evidence="9">
    <location>
        <begin position="27"/>
        <end position="44"/>
    </location>
</feature>
<evidence type="ECO:0000313" key="12">
    <source>
        <dbReference type="WBParaSite" id="GPLIN_001086900"/>
    </source>
</evidence>
<dbReference type="WBParaSite" id="GPLIN_001086900">
    <property type="protein sequence ID" value="GPLIN_001086900"/>
    <property type="gene ID" value="GPLIN_001086900"/>
</dbReference>
<dbReference type="GO" id="GO:0004252">
    <property type="term" value="F:serine-type endopeptidase activity"/>
    <property type="evidence" value="ECO:0007669"/>
    <property type="project" value="InterPro"/>
</dbReference>
<evidence type="ECO:0000256" key="8">
    <source>
        <dbReference type="ARBA" id="ARBA00023136"/>
    </source>
</evidence>
<evidence type="ECO:0000256" key="9">
    <source>
        <dbReference type="SAM" id="Phobius"/>
    </source>
</evidence>
<dbReference type="AlphaFoldDB" id="A0A183CDB5"/>
<organism evidence="11 12">
    <name type="scientific">Globodera pallida</name>
    <name type="common">Potato cyst nematode worm</name>
    <name type="synonym">Heterodera pallida</name>
    <dbReference type="NCBI Taxonomy" id="36090"/>
    <lineage>
        <taxon>Eukaryota</taxon>
        <taxon>Metazoa</taxon>
        <taxon>Ecdysozoa</taxon>
        <taxon>Nematoda</taxon>
        <taxon>Chromadorea</taxon>
        <taxon>Rhabditida</taxon>
        <taxon>Tylenchina</taxon>
        <taxon>Tylenchomorpha</taxon>
        <taxon>Tylenchoidea</taxon>
        <taxon>Heteroderidae</taxon>
        <taxon>Heteroderinae</taxon>
        <taxon>Globodera</taxon>
    </lineage>
</organism>
<evidence type="ECO:0000256" key="2">
    <source>
        <dbReference type="ARBA" id="ARBA00004141"/>
    </source>
</evidence>
<comment type="catalytic activity">
    <reaction evidence="1">
        <text>Cleaves type-1 transmembrane domains using a catalytic dyad composed of serine and histidine that are contributed by different transmembrane domains.</text>
        <dbReference type="EC" id="3.4.21.105"/>
    </reaction>
</comment>
<reference evidence="11" key="2">
    <citation type="submission" date="2014-05" db="EMBL/GenBank/DDBJ databases">
        <title>The genome and life-stage specific transcriptomes of Globodera pallida elucidate key aspects of plant parasitism by a cyst nematode.</title>
        <authorList>
            <person name="Cotton J.A."/>
            <person name="Lilley C.J."/>
            <person name="Jones L.M."/>
            <person name="Kikuchi T."/>
            <person name="Reid A.J."/>
            <person name="Thorpe P."/>
            <person name="Tsai I.J."/>
            <person name="Beasley H."/>
            <person name="Blok V."/>
            <person name="Cock P.J.A."/>
            <person name="Van den Akker S.E."/>
            <person name="Holroyd N."/>
            <person name="Hunt M."/>
            <person name="Mantelin S."/>
            <person name="Naghra H."/>
            <person name="Pain A."/>
            <person name="Palomares-Rius J.E."/>
            <person name="Zarowiecki M."/>
            <person name="Berriman M."/>
            <person name="Jones J.T."/>
            <person name="Urwin P.E."/>
        </authorList>
    </citation>
    <scope>NUCLEOTIDE SEQUENCE [LARGE SCALE GENOMIC DNA]</scope>
    <source>
        <strain evidence="11">Lindley</strain>
    </source>
</reference>
<evidence type="ECO:0000256" key="7">
    <source>
        <dbReference type="ARBA" id="ARBA00022989"/>
    </source>
</evidence>
<evidence type="ECO:0000259" key="10">
    <source>
        <dbReference type="Pfam" id="PF01694"/>
    </source>
</evidence>